<evidence type="ECO:0000313" key="4">
    <source>
        <dbReference type="EMBL" id="CBI07882.1"/>
    </source>
</evidence>
<gene>
    <name evidence="4" type="ORF">CARN6_1288</name>
</gene>
<dbReference type="Pfam" id="PF13349">
    <property type="entry name" value="DUF4097"/>
    <property type="match status" value="1"/>
</dbReference>
<keyword evidence="2" id="KW-0812">Transmembrane</keyword>
<feature type="transmembrane region" description="Helical" evidence="2">
    <location>
        <begin position="101"/>
        <end position="121"/>
    </location>
</feature>
<reference evidence="4" key="1">
    <citation type="submission" date="2009-10" db="EMBL/GenBank/DDBJ databases">
        <title>Diversity of trophic interactions inside an arsenic-rich microbial ecosystem.</title>
        <authorList>
            <person name="Bertin P.N."/>
            <person name="Heinrich-Salmeron A."/>
            <person name="Pelletier E."/>
            <person name="Goulhen-Chollet F."/>
            <person name="Arsene-Ploetze F."/>
            <person name="Gallien S."/>
            <person name="Calteau A."/>
            <person name="Vallenet D."/>
            <person name="Casiot C."/>
            <person name="Chane-Woon-Ming B."/>
            <person name="Giloteaux L."/>
            <person name="Barakat M."/>
            <person name="Bonnefoy V."/>
            <person name="Bruneel O."/>
            <person name="Chandler M."/>
            <person name="Cleiss J."/>
            <person name="Duran R."/>
            <person name="Elbaz-Poulichet F."/>
            <person name="Fonknechten N."/>
            <person name="Lauga B."/>
            <person name="Mornico D."/>
            <person name="Ortet P."/>
            <person name="Schaeffer C."/>
            <person name="Siguier P."/>
            <person name="Alexander Thil Smith A."/>
            <person name="Van Dorsselaer A."/>
            <person name="Weissenbach J."/>
            <person name="Medigue C."/>
            <person name="Le Paslier D."/>
        </authorList>
    </citation>
    <scope>NUCLEOTIDE SEQUENCE</scope>
</reference>
<organism evidence="4">
    <name type="scientific">mine drainage metagenome</name>
    <dbReference type="NCBI Taxonomy" id="410659"/>
    <lineage>
        <taxon>unclassified sequences</taxon>
        <taxon>metagenomes</taxon>
        <taxon>ecological metagenomes</taxon>
    </lineage>
</organism>
<feature type="transmembrane region" description="Helical" evidence="2">
    <location>
        <begin position="71"/>
        <end position="89"/>
    </location>
</feature>
<feature type="region of interest" description="Disordered" evidence="1">
    <location>
        <begin position="475"/>
        <end position="514"/>
    </location>
</feature>
<accession>E6QKW2</accession>
<protein>
    <recommendedName>
        <fullName evidence="3">DUF4097 domain-containing protein</fullName>
    </recommendedName>
</protein>
<evidence type="ECO:0000256" key="2">
    <source>
        <dbReference type="SAM" id="Phobius"/>
    </source>
</evidence>
<comment type="caution">
    <text evidence="4">The sequence shown here is derived from an EMBL/GenBank/DDBJ whole genome shotgun (WGS) entry which is preliminary data.</text>
</comment>
<evidence type="ECO:0000259" key="3">
    <source>
        <dbReference type="Pfam" id="PF13349"/>
    </source>
</evidence>
<dbReference type="AlphaFoldDB" id="E6QKW2"/>
<keyword evidence="2" id="KW-0472">Membrane</keyword>
<name>E6QKW2_9ZZZZ</name>
<dbReference type="InterPro" id="IPR025164">
    <property type="entry name" value="Toastrack_DUF4097"/>
</dbReference>
<feature type="compositionally biased region" description="Polar residues" evidence="1">
    <location>
        <begin position="505"/>
        <end position="514"/>
    </location>
</feature>
<feature type="domain" description="DUF4097" evidence="3">
    <location>
        <begin position="228"/>
        <end position="472"/>
    </location>
</feature>
<sequence>MGDSRYYWRYQRDQQRAAWRAQKQMLRAQSRAYRTPSVTGPILLIAVGIIALLLVTGRLASAQFWAWYGHWWPVLLIGLGVVALAEWAIDLRRGTPVARRYGGFAGLIILVLFLSAGFSGLQRFWGPLQAQFGDNDDFFNALGQTQHDHDMEAVEATVPAEAQIDIQNPRGDVSVAVGEASQVSVLSHATVFGGTDDEANKIFGAQRPHLTVSGAAVLIKVDGPNNLRSNLTITVPRSATVKINDGHGDVTVAGIRGNVDAVVEHGDFQATSVGGHVVARLASKGNFSAHDVTGDVTAQGVGDDVTISDIRGKVLLDGEYAGDIHLERVDKEIHFHSSRTDMELGRLPGDLSMDLDSLHATQLVGPIRLVTRSKDIELDQVYGQSYVEDSDGRVEMDMAGSYPTEVKNNKGDIEIAIPAGANLQVNGRTHNGDIVSDFPLTISGNDSKTITGAIGKGGVQLTLTDENADLRLRKGDNAPPAPPPVSAAVSAAPLPPGVPRLKVSKGQSAVSVTQ</sequence>
<evidence type="ECO:0000256" key="1">
    <source>
        <dbReference type="SAM" id="MobiDB-lite"/>
    </source>
</evidence>
<feature type="transmembrane region" description="Helical" evidence="2">
    <location>
        <begin position="38"/>
        <end position="59"/>
    </location>
</feature>
<keyword evidence="2" id="KW-1133">Transmembrane helix</keyword>
<proteinExistence type="predicted"/>
<dbReference type="EMBL" id="CABQ01000157">
    <property type="protein sequence ID" value="CBI07882.1"/>
    <property type="molecule type" value="Genomic_DNA"/>
</dbReference>